<evidence type="ECO:0000256" key="1">
    <source>
        <dbReference type="SAM" id="MobiDB-lite"/>
    </source>
</evidence>
<evidence type="ECO:0000313" key="3">
    <source>
        <dbReference type="Proteomes" id="UP000277921"/>
    </source>
</evidence>
<reference evidence="2 3" key="1">
    <citation type="submission" date="2018-08" db="EMBL/GenBank/DDBJ databases">
        <title>Comparative analysis of Burkholderia isolates from Puerto Rico.</title>
        <authorList>
            <person name="Hall C."/>
            <person name="Sahl J."/>
            <person name="Wagner D."/>
        </authorList>
    </citation>
    <scope>NUCLEOTIDE SEQUENCE [LARGE SCALE GENOMIC DNA]</scope>
    <source>
        <strain evidence="2 3">Bp9025</strain>
    </source>
</reference>
<dbReference type="EMBL" id="QTQV01000014">
    <property type="protein sequence ID" value="RQT12122.1"/>
    <property type="molecule type" value="Genomic_DNA"/>
</dbReference>
<feature type="region of interest" description="Disordered" evidence="1">
    <location>
        <begin position="102"/>
        <end position="123"/>
    </location>
</feature>
<dbReference type="Proteomes" id="UP000277921">
    <property type="component" value="Unassembled WGS sequence"/>
</dbReference>
<organism evidence="2 3">
    <name type="scientific">Burkholderia contaminans</name>
    <dbReference type="NCBI Taxonomy" id="488447"/>
    <lineage>
        <taxon>Bacteria</taxon>
        <taxon>Pseudomonadati</taxon>
        <taxon>Pseudomonadota</taxon>
        <taxon>Betaproteobacteria</taxon>
        <taxon>Burkholderiales</taxon>
        <taxon>Burkholderiaceae</taxon>
        <taxon>Burkholderia</taxon>
        <taxon>Burkholderia cepacia complex</taxon>
    </lineage>
</organism>
<sequence length="123" mass="13397">MLAFFWDHFDATAASDEDLEYLSVATEEAANAAFKLSTLISGVGCLIDEDRGPNNDPECGALQDASQTTLLHHIADEVETIARLARIGGEAEGRLRSRLKERLAAGRSRRTHTPEQSSTLEVV</sequence>
<name>A0A3N8PK79_9BURK</name>
<comment type="caution">
    <text evidence="2">The sequence shown here is derived from an EMBL/GenBank/DDBJ whole genome shotgun (WGS) entry which is preliminary data.</text>
</comment>
<accession>A0A3N8PK79</accession>
<dbReference type="AlphaFoldDB" id="A0A3N8PK79"/>
<evidence type="ECO:0000313" key="2">
    <source>
        <dbReference type="EMBL" id="RQT12122.1"/>
    </source>
</evidence>
<protein>
    <submittedName>
        <fullName evidence="2">Uncharacterized protein</fullName>
    </submittedName>
</protein>
<feature type="compositionally biased region" description="Polar residues" evidence="1">
    <location>
        <begin position="114"/>
        <end position="123"/>
    </location>
</feature>
<gene>
    <name evidence="2" type="ORF">DF051_23115</name>
</gene>
<proteinExistence type="predicted"/>